<gene>
    <name evidence="2" type="ORF">GMJLKIPL_2942</name>
</gene>
<dbReference type="Proteomes" id="UP001055153">
    <property type="component" value="Unassembled WGS sequence"/>
</dbReference>
<proteinExistence type="predicted"/>
<keyword evidence="3" id="KW-1185">Reference proteome</keyword>
<keyword evidence="1" id="KW-0812">Transmembrane</keyword>
<sequence length="46" mass="4964">MAAENDTLWYDYETEDAPRADVYLRMVLAAGAIGILAAAAFALICL</sequence>
<accession>A0ABQ4SGI6</accession>
<evidence type="ECO:0000313" key="3">
    <source>
        <dbReference type="Proteomes" id="UP001055153"/>
    </source>
</evidence>
<name>A0ABQ4SGI6_9HYPH</name>
<comment type="caution">
    <text evidence="2">The sequence shown here is derived from an EMBL/GenBank/DDBJ whole genome shotgun (WGS) entry which is preliminary data.</text>
</comment>
<evidence type="ECO:0000313" key="2">
    <source>
        <dbReference type="EMBL" id="GJE01013.1"/>
    </source>
</evidence>
<feature type="transmembrane region" description="Helical" evidence="1">
    <location>
        <begin position="22"/>
        <end position="45"/>
    </location>
</feature>
<reference evidence="2" key="1">
    <citation type="journal article" date="2021" name="Front. Microbiol.">
        <title>Comprehensive Comparative Genomics and Phenotyping of Methylobacterium Species.</title>
        <authorList>
            <person name="Alessa O."/>
            <person name="Ogura Y."/>
            <person name="Fujitani Y."/>
            <person name="Takami H."/>
            <person name="Hayashi T."/>
            <person name="Sahin N."/>
            <person name="Tani A."/>
        </authorList>
    </citation>
    <scope>NUCLEOTIDE SEQUENCE</scope>
    <source>
        <strain evidence="2">DSM 17168</strain>
    </source>
</reference>
<organism evidence="2 3">
    <name type="scientific">Methylobacterium isbiliense</name>
    <dbReference type="NCBI Taxonomy" id="315478"/>
    <lineage>
        <taxon>Bacteria</taxon>
        <taxon>Pseudomonadati</taxon>
        <taxon>Pseudomonadota</taxon>
        <taxon>Alphaproteobacteria</taxon>
        <taxon>Hyphomicrobiales</taxon>
        <taxon>Methylobacteriaceae</taxon>
        <taxon>Methylobacterium</taxon>
    </lineage>
</organism>
<dbReference type="EMBL" id="BPQQ01000032">
    <property type="protein sequence ID" value="GJE01013.1"/>
    <property type="molecule type" value="Genomic_DNA"/>
</dbReference>
<keyword evidence="1" id="KW-1133">Transmembrane helix</keyword>
<reference evidence="2" key="2">
    <citation type="submission" date="2021-08" db="EMBL/GenBank/DDBJ databases">
        <authorList>
            <person name="Tani A."/>
            <person name="Ola A."/>
            <person name="Ogura Y."/>
            <person name="Katsura K."/>
            <person name="Hayashi T."/>
        </authorList>
    </citation>
    <scope>NUCLEOTIDE SEQUENCE</scope>
    <source>
        <strain evidence="2">DSM 17168</strain>
    </source>
</reference>
<dbReference type="RefSeq" id="WP_238235827.1">
    <property type="nucleotide sequence ID" value="NZ_BPQQ01000032.1"/>
</dbReference>
<evidence type="ECO:0000256" key="1">
    <source>
        <dbReference type="SAM" id="Phobius"/>
    </source>
</evidence>
<protein>
    <submittedName>
        <fullName evidence="2">Uncharacterized protein</fullName>
    </submittedName>
</protein>
<keyword evidence="1" id="KW-0472">Membrane</keyword>